<proteinExistence type="inferred from homology"/>
<dbReference type="InterPro" id="IPR009078">
    <property type="entry name" value="Ferritin-like_SF"/>
</dbReference>
<evidence type="ECO:0000313" key="4">
    <source>
        <dbReference type="EMBL" id="SDD61489.1"/>
    </source>
</evidence>
<dbReference type="Gene3D" id="1.20.1260.10">
    <property type="match status" value="1"/>
</dbReference>
<name>A0A222VRU8_9PSEU</name>
<dbReference type="EMBL" id="FMZE01000010">
    <property type="protein sequence ID" value="SDD61489.1"/>
    <property type="molecule type" value="Genomic_DNA"/>
</dbReference>
<dbReference type="GO" id="GO:0046872">
    <property type="term" value="F:metal ion binding"/>
    <property type="evidence" value="ECO:0007669"/>
    <property type="project" value="UniProtKB-KW"/>
</dbReference>
<protein>
    <submittedName>
        <fullName evidence="4">Mn-containing catalase</fullName>
    </submittedName>
</protein>
<dbReference type="InterPro" id="IPR012347">
    <property type="entry name" value="Ferritin-like"/>
</dbReference>
<dbReference type="Proteomes" id="UP000199494">
    <property type="component" value="Unassembled WGS sequence"/>
</dbReference>
<organism evidence="4 5">
    <name type="scientific">Prauserella marina</name>
    <dbReference type="NCBI Taxonomy" id="530584"/>
    <lineage>
        <taxon>Bacteria</taxon>
        <taxon>Bacillati</taxon>
        <taxon>Actinomycetota</taxon>
        <taxon>Actinomycetes</taxon>
        <taxon>Pseudonocardiales</taxon>
        <taxon>Pseudonocardiaceae</taxon>
        <taxon>Prauserella</taxon>
    </lineage>
</organism>
<keyword evidence="2" id="KW-0479">Metal-binding</keyword>
<feature type="binding site" evidence="2">
    <location>
        <position position="150"/>
    </location>
    <ligand>
        <name>Mn(2+)</name>
        <dbReference type="ChEBI" id="CHEBI:29035"/>
        <label>1</label>
    </ligand>
</feature>
<feature type="binding site" evidence="3">
    <location>
        <position position="61"/>
    </location>
    <ligand>
        <name>Ca(2+)</name>
        <dbReference type="ChEBI" id="CHEBI:29108"/>
    </ligand>
</feature>
<dbReference type="AlphaFoldDB" id="A0A222VRU8"/>
<comment type="similarity">
    <text evidence="1">Belongs to the manganese catalase family.</text>
</comment>
<feature type="binding site" evidence="3">
    <location>
        <position position="226"/>
    </location>
    <ligand>
        <name>Ca(2+)</name>
        <dbReference type="ChEBI" id="CHEBI:29108"/>
    </ligand>
</feature>
<gene>
    <name evidence="4" type="ORF">SAMN05421630_110214</name>
</gene>
<dbReference type="STRING" id="530584.SAMN05421630_110214"/>
<keyword evidence="2" id="KW-0464">Manganese</keyword>
<feature type="binding site" evidence="3">
    <location>
        <position position="224"/>
    </location>
    <ligand>
        <name>Ca(2+)</name>
        <dbReference type="ChEBI" id="CHEBI:29108"/>
    </ligand>
</feature>
<dbReference type="RefSeq" id="WP_091808840.1">
    <property type="nucleotide sequence ID" value="NZ_CP016353.1"/>
</dbReference>
<feature type="binding site" evidence="3">
    <location>
        <position position="57"/>
    </location>
    <ligand>
        <name>Ca(2+)</name>
        <dbReference type="ChEBI" id="CHEBI:29108"/>
    </ligand>
</feature>
<comment type="cofactor">
    <cofactor evidence="3">
        <name>Ca(2+)</name>
        <dbReference type="ChEBI" id="CHEBI:29108"/>
    </cofactor>
    <text evidence="3">Binds 1 Ca(2+) ion per subunit.</text>
</comment>
<feature type="binding site" evidence="2">
    <location>
        <position position="66"/>
    </location>
    <ligand>
        <name>Mn(2+)</name>
        <dbReference type="ChEBI" id="CHEBI:29035"/>
        <label>2</label>
    </ligand>
</feature>
<evidence type="ECO:0000256" key="1">
    <source>
        <dbReference type="ARBA" id="ARBA00007644"/>
    </source>
</evidence>
<feature type="binding site" evidence="2">
    <location>
        <position position="69"/>
    </location>
    <ligand>
        <name>Mn(2+)</name>
        <dbReference type="ChEBI" id="CHEBI:29035"/>
        <label>1</label>
    </ligand>
</feature>
<keyword evidence="5" id="KW-1185">Reference proteome</keyword>
<evidence type="ECO:0000256" key="3">
    <source>
        <dbReference type="PIRSR" id="PIRSR607760-2"/>
    </source>
</evidence>
<evidence type="ECO:0000256" key="2">
    <source>
        <dbReference type="PIRSR" id="PIRSR607760-1"/>
    </source>
</evidence>
<dbReference type="OrthoDB" id="8334870at2"/>
<dbReference type="KEGG" id="pmad:BAY61_18280"/>
<feature type="binding site" evidence="2">
    <location>
        <position position="183"/>
    </location>
    <ligand>
        <name>Mn(2+)</name>
        <dbReference type="ChEBI" id="CHEBI:29035"/>
        <label>1</label>
    </ligand>
</feature>
<dbReference type="InterPro" id="IPR007760">
    <property type="entry name" value="Mn_catalase"/>
</dbReference>
<accession>A0A222VRU8</accession>
<reference evidence="4 5" key="1">
    <citation type="submission" date="2016-10" db="EMBL/GenBank/DDBJ databases">
        <authorList>
            <person name="de Groot N.N."/>
        </authorList>
    </citation>
    <scope>NUCLEOTIDE SEQUENCE [LARGE SCALE GENOMIC DNA]</scope>
    <source>
        <strain evidence="4 5">CGMCC 4.5506</strain>
    </source>
</reference>
<evidence type="ECO:0000313" key="5">
    <source>
        <dbReference type="Proteomes" id="UP000199494"/>
    </source>
</evidence>
<dbReference type="CDD" id="cd01051">
    <property type="entry name" value="Mn_catalase"/>
    <property type="match status" value="1"/>
</dbReference>
<keyword evidence="3" id="KW-0106">Calcium</keyword>
<feature type="binding site" evidence="2">
    <location>
        <position position="35"/>
    </location>
    <ligand>
        <name>Mn(2+)</name>
        <dbReference type="ChEBI" id="CHEBI:29035"/>
        <label>1</label>
    </ligand>
</feature>
<dbReference type="Pfam" id="PF05067">
    <property type="entry name" value="Mn_catalase"/>
    <property type="match status" value="1"/>
</dbReference>
<comment type="cofactor">
    <cofactor evidence="2">
        <name>Mn(2+)</name>
        <dbReference type="ChEBI" id="CHEBI:29035"/>
    </cofactor>
    <text evidence="2">Binds 2 manganese ions per subunit.</text>
</comment>
<dbReference type="SUPFAM" id="SSF47240">
    <property type="entry name" value="Ferritin-like"/>
    <property type="match status" value="1"/>
</dbReference>
<sequence>MFRHTKLLQFEAKPQRPDAAYARKLQELIGGAYGEMTVTMQYLFQGWNCRIEGKYKDLIMDTATEEIGHVEMLATMVARLLDGAPATETAEAADKDPVMAAVLGGMDPQQAIVAGGGALPNNSQGVPWNGGYIVASGNLLADFRANAAAEAQGRLQTARLYNMTDDPGVKEMLQFNLARDTVHQKQWLAAIEELEADGIEGPIAPSALFDVENSDHNNTVWHLSDGPDGAKGGWSADGDIEYLEAPKPLGGPATAPKPDPNLFGTYAPAQDASGTLKGKAKQAKNKLKDNGR</sequence>
<dbReference type="InterPro" id="IPR039377">
    <property type="entry name" value="Mn_catalase_dom"/>
</dbReference>